<feature type="compositionally biased region" description="Low complexity" evidence="1">
    <location>
        <begin position="30"/>
        <end position="40"/>
    </location>
</feature>
<feature type="compositionally biased region" description="Basic residues" evidence="1">
    <location>
        <begin position="41"/>
        <end position="76"/>
    </location>
</feature>
<accession>A0A0A9GTL7</accession>
<proteinExistence type="predicted"/>
<dbReference type="EMBL" id="GBRH01171995">
    <property type="protein sequence ID" value="JAE25901.1"/>
    <property type="molecule type" value="Transcribed_RNA"/>
</dbReference>
<organism evidence="2">
    <name type="scientific">Arundo donax</name>
    <name type="common">Giant reed</name>
    <name type="synonym">Donax arundinaceus</name>
    <dbReference type="NCBI Taxonomy" id="35708"/>
    <lineage>
        <taxon>Eukaryota</taxon>
        <taxon>Viridiplantae</taxon>
        <taxon>Streptophyta</taxon>
        <taxon>Embryophyta</taxon>
        <taxon>Tracheophyta</taxon>
        <taxon>Spermatophyta</taxon>
        <taxon>Magnoliopsida</taxon>
        <taxon>Liliopsida</taxon>
        <taxon>Poales</taxon>
        <taxon>Poaceae</taxon>
        <taxon>PACMAD clade</taxon>
        <taxon>Arundinoideae</taxon>
        <taxon>Arundineae</taxon>
        <taxon>Arundo</taxon>
    </lineage>
</organism>
<sequence>MRQPDRRQVLGSDLWRTRRRRHGPLHGGYPAAARADQRLLQRGRRRAVRAPRRAHGPRARHHGLAPFRPHRRHLPS</sequence>
<protein>
    <submittedName>
        <fullName evidence="2">Tub3</fullName>
    </submittedName>
</protein>
<evidence type="ECO:0000256" key="1">
    <source>
        <dbReference type="SAM" id="MobiDB-lite"/>
    </source>
</evidence>
<reference evidence="2" key="1">
    <citation type="submission" date="2014-09" db="EMBL/GenBank/DDBJ databases">
        <authorList>
            <person name="Magalhaes I.L.F."/>
            <person name="Oliveira U."/>
            <person name="Santos F.R."/>
            <person name="Vidigal T.H.D.A."/>
            <person name="Brescovit A.D."/>
            <person name="Santos A.J."/>
        </authorList>
    </citation>
    <scope>NUCLEOTIDE SEQUENCE</scope>
    <source>
        <tissue evidence="2">Shoot tissue taken approximately 20 cm above the soil surface</tissue>
    </source>
</reference>
<evidence type="ECO:0000313" key="2">
    <source>
        <dbReference type="EMBL" id="JAE25901.1"/>
    </source>
</evidence>
<dbReference type="AlphaFoldDB" id="A0A0A9GTL7"/>
<feature type="region of interest" description="Disordered" evidence="1">
    <location>
        <begin position="1"/>
        <end position="76"/>
    </location>
</feature>
<name>A0A0A9GTL7_ARUDO</name>
<reference evidence="2" key="2">
    <citation type="journal article" date="2015" name="Data Brief">
        <title>Shoot transcriptome of the giant reed, Arundo donax.</title>
        <authorList>
            <person name="Barrero R.A."/>
            <person name="Guerrero F.D."/>
            <person name="Moolhuijzen P."/>
            <person name="Goolsby J.A."/>
            <person name="Tidwell J."/>
            <person name="Bellgard S.E."/>
            <person name="Bellgard M.I."/>
        </authorList>
    </citation>
    <scope>NUCLEOTIDE SEQUENCE</scope>
    <source>
        <tissue evidence="2">Shoot tissue taken approximately 20 cm above the soil surface</tissue>
    </source>
</reference>